<dbReference type="InterPro" id="IPR051237">
    <property type="entry name" value="Ferric-chelate_Red/DefProt"/>
</dbReference>
<name>A0A9D3WQW3_9SAUR</name>
<dbReference type="PROSITE" id="PS50939">
    <property type="entry name" value="CYTOCHROME_B561"/>
    <property type="match status" value="1"/>
</dbReference>
<dbReference type="SMART" id="SM00664">
    <property type="entry name" value="DoH"/>
    <property type="match status" value="1"/>
</dbReference>
<evidence type="ECO:0000256" key="4">
    <source>
        <dbReference type="ARBA" id="ARBA00022448"/>
    </source>
</evidence>
<comment type="subcellular location">
    <subcellularLocation>
        <location evidence="2">Membrane</location>
        <topology evidence="2">Multi-pass membrane protein</topology>
    </subcellularLocation>
</comment>
<keyword evidence="7 11" id="KW-1133">Transmembrane helix</keyword>
<dbReference type="InterPro" id="IPR002861">
    <property type="entry name" value="Reeler_dom"/>
</dbReference>
<feature type="transmembrane region" description="Helical" evidence="11">
    <location>
        <begin position="442"/>
        <end position="461"/>
    </location>
</feature>
<evidence type="ECO:0000256" key="9">
    <source>
        <dbReference type="ARBA" id="ARBA00023136"/>
    </source>
</evidence>
<keyword evidence="8" id="KW-0408">Iron</keyword>
<dbReference type="PROSITE" id="PS51019">
    <property type="entry name" value="REELIN"/>
    <property type="match status" value="1"/>
</dbReference>
<dbReference type="AlphaFoldDB" id="A0A9D3WQW3"/>
<proteinExistence type="inferred from homology"/>
<evidence type="ECO:0000259" key="12">
    <source>
        <dbReference type="PROSITE" id="PS50836"/>
    </source>
</evidence>
<protein>
    <recommendedName>
        <fullName evidence="17">Ferric-chelate reductase 1</fullName>
    </recommendedName>
</protein>
<organism evidence="15 16">
    <name type="scientific">Mauremys mutica</name>
    <name type="common">yellowpond turtle</name>
    <dbReference type="NCBI Taxonomy" id="74926"/>
    <lineage>
        <taxon>Eukaryota</taxon>
        <taxon>Metazoa</taxon>
        <taxon>Chordata</taxon>
        <taxon>Craniata</taxon>
        <taxon>Vertebrata</taxon>
        <taxon>Euteleostomi</taxon>
        <taxon>Archelosauria</taxon>
        <taxon>Testudinata</taxon>
        <taxon>Testudines</taxon>
        <taxon>Cryptodira</taxon>
        <taxon>Durocryptodira</taxon>
        <taxon>Testudinoidea</taxon>
        <taxon>Geoemydidae</taxon>
        <taxon>Geoemydinae</taxon>
        <taxon>Mauremys</taxon>
    </lineage>
</organism>
<keyword evidence="6" id="KW-0249">Electron transport</keyword>
<comment type="caution">
    <text evidence="15">The sequence shown here is derived from an EMBL/GenBank/DDBJ whole genome shotgun (WGS) entry which is preliminary data.</text>
</comment>
<dbReference type="PANTHER" id="PTHR45828:SF3">
    <property type="entry name" value="FERRIC-CHELATE REDUCTASE 1"/>
    <property type="match status" value="1"/>
</dbReference>
<feature type="domain" description="Cytochrome b561" evidence="13">
    <location>
        <begin position="362"/>
        <end position="560"/>
    </location>
</feature>
<dbReference type="GO" id="GO:0016722">
    <property type="term" value="F:oxidoreductase activity, acting on metal ions"/>
    <property type="evidence" value="ECO:0007669"/>
    <property type="project" value="TreeGrafter"/>
</dbReference>
<comment type="cofactor">
    <cofactor evidence="1">
        <name>heme b</name>
        <dbReference type="ChEBI" id="CHEBI:60344"/>
    </cofactor>
</comment>
<reference evidence="15" key="1">
    <citation type="submission" date="2021-09" db="EMBL/GenBank/DDBJ databases">
        <title>The genome of Mauremys mutica provides insights into the evolution of semi-aquatic lifestyle.</title>
        <authorList>
            <person name="Gong S."/>
            <person name="Gao Y."/>
        </authorList>
    </citation>
    <scope>NUCLEOTIDE SEQUENCE</scope>
    <source>
        <strain evidence="15">MM-2020</strain>
        <tissue evidence="15">Muscle</tissue>
    </source>
</reference>
<evidence type="ECO:0000259" key="14">
    <source>
        <dbReference type="PROSITE" id="PS51019"/>
    </source>
</evidence>
<evidence type="ECO:0000256" key="5">
    <source>
        <dbReference type="ARBA" id="ARBA00022692"/>
    </source>
</evidence>
<evidence type="ECO:0008006" key="17">
    <source>
        <dbReference type="Google" id="ProtNLM"/>
    </source>
</evidence>
<dbReference type="EMBL" id="JAHDVG010000487">
    <property type="protein sequence ID" value="KAH1166311.1"/>
    <property type="molecule type" value="Genomic_DNA"/>
</dbReference>
<keyword evidence="9 11" id="KW-0472">Membrane</keyword>
<evidence type="ECO:0000313" key="16">
    <source>
        <dbReference type="Proteomes" id="UP000827986"/>
    </source>
</evidence>
<comment type="similarity">
    <text evidence="3">Belongs to the FRRS1 family.</text>
</comment>
<evidence type="ECO:0000256" key="11">
    <source>
        <dbReference type="SAM" id="Phobius"/>
    </source>
</evidence>
<feature type="domain" description="Reelin" evidence="14">
    <location>
        <begin position="39"/>
        <end position="204"/>
    </location>
</feature>
<dbReference type="CDD" id="cd08544">
    <property type="entry name" value="Reeler"/>
    <property type="match status" value="1"/>
</dbReference>
<dbReference type="InterPro" id="IPR006593">
    <property type="entry name" value="Cyt_b561/ferric_Rdtase_TM"/>
</dbReference>
<dbReference type="InterPro" id="IPR005018">
    <property type="entry name" value="DOMON_domain"/>
</dbReference>
<dbReference type="CDD" id="cd09628">
    <property type="entry name" value="DOMON_SDR_2_like"/>
    <property type="match status" value="1"/>
</dbReference>
<dbReference type="InterPro" id="IPR042307">
    <property type="entry name" value="Reeler_sf"/>
</dbReference>
<feature type="transmembrane region" description="Helical" evidence="11">
    <location>
        <begin position="538"/>
        <end position="557"/>
    </location>
</feature>
<dbReference type="PANTHER" id="PTHR45828">
    <property type="entry name" value="CYTOCHROME B561/FERRIC REDUCTASE TRANSMEMBRANE"/>
    <property type="match status" value="1"/>
</dbReference>
<dbReference type="CDD" id="cd08760">
    <property type="entry name" value="Cyt_b561_FRRS1_like"/>
    <property type="match status" value="1"/>
</dbReference>
<evidence type="ECO:0000256" key="8">
    <source>
        <dbReference type="ARBA" id="ARBA00023004"/>
    </source>
</evidence>
<evidence type="ECO:0000256" key="6">
    <source>
        <dbReference type="ARBA" id="ARBA00022982"/>
    </source>
</evidence>
<evidence type="ECO:0000256" key="10">
    <source>
        <dbReference type="ARBA" id="ARBA00023180"/>
    </source>
</evidence>
<dbReference type="Pfam" id="PF02014">
    <property type="entry name" value="Reeler"/>
    <property type="match status" value="1"/>
</dbReference>
<dbReference type="GO" id="GO:0016020">
    <property type="term" value="C:membrane"/>
    <property type="evidence" value="ECO:0007669"/>
    <property type="project" value="UniProtKB-SubCell"/>
</dbReference>
<evidence type="ECO:0000256" key="1">
    <source>
        <dbReference type="ARBA" id="ARBA00001970"/>
    </source>
</evidence>
<feature type="transmembrane region" description="Helical" evidence="11">
    <location>
        <begin position="401"/>
        <end position="422"/>
    </location>
</feature>
<evidence type="ECO:0000256" key="2">
    <source>
        <dbReference type="ARBA" id="ARBA00004141"/>
    </source>
</evidence>
<dbReference type="FunFam" id="2.60.40.4060:FF:000003">
    <property type="entry name" value="Ferric chelate reductase 1"/>
    <property type="match status" value="1"/>
</dbReference>
<dbReference type="Pfam" id="PF03351">
    <property type="entry name" value="DOMON"/>
    <property type="match status" value="1"/>
</dbReference>
<gene>
    <name evidence="15" type="ORF">KIL84_015483</name>
</gene>
<evidence type="ECO:0000256" key="7">
    <source>
        <dbReference type="ARBA" id="ARBA00022989"/>
    </source>
</evidence>
<dbReference type="GO" id="GO:0006879">
    <property type="term" value="P:intracellular iron ion homeostasis"/>
    <property type="evidence" value="ECO:0007669"/>
    <property type="project" value="TreeGrafter"/>
</dbReference>
<accession>A0A9D3WQW3</accession>
<dbReference type="Gene3D" id="2.60.40.4060">
    <property type="entry name" value="Reeler domain"/>
    <property type="match status" value="1"/>
</dbReference>
<feature type="transmembrane region" description="Helical" evidence="11">
    <location>
        <begin position="504"/>
        <end position="526"/>
    </location>
</feature>
<keyword evidence="16" id="KW-1185">Reference proteome</keyword>
<feature type="transmembrane region" description="Helical" evidence="11">
    <location>
        <begin position="473"/>
        <end position="492"/>
    </location>
</feature>
<feature type="domain" description="DOMON" evidence="12">
    <location>
        <begin position="244"/>
        <end position="357"/>
    </location>
</feature>
<keyword evidence="10" id="KW-0325">Glycoprotein</keyword>
<dbReference type="SMART" id="SM00665">
    <property type="entry name" value="B561"/>
    <property type="match status" value="1"/>
</dbReference>
<evidence type="ECO:0000259" key="13">
    <source>
        <dbReference type="PROSITE" id="PS50939"/>
    </source>
</evidence>
<evidence type="ECO:0000256" key="3">
    <source>
        <dbReference type="ARBA" id="ARBA00009195"/>
    </source>
</evidence>
<keyword evidence="4" id="KW-0813">Transport</keyword>
<keyword evidence="5 11" id="KW-0812">Transmembrane</keyword>
<dbReference type="Proteomes" id="UP000827986">
    <property type="component" value="Unassembled WGS sequence"/>
</dbReference>
<dbReference type="Gene3D" id="1.20.120.1770">
    <property type="match status" value="1"/>
</dbReference>
<sequence>MMWCKYPDENRECAFTGSNASVVELQMEPPVLAFALWIFAFLSVPAAGYPNGKVREACSSMMPWHGHSPQPSPEHTISVNETKFRPGVHIKVSLSGPVFEGFFIQARNAENLAGPAVGSFMLAEERISQLLTCGLVKNSAVSHTSKSKKTHVEAYWVAPTDAPEHVQFLATVVEKYKIFWVKIPGPIISQPNAPPLTTPTSITPETLPTSQPVFHLTTSFNASGCGITKFCIRNPPKCDPGAANCFFLSFKQNNHSVLIEMSGPSEGYIAFALSHDQWMGDDDAYLCINEDHRININTAYLSGRTPPVLDSENGLEDISWRVADGLLQCSFRRNLRLPAYKGRFNLNANYYIFLADGEASEGGLIHKHHHQPLITNGMYNVTDSPKDVGGSRSPLLLKLHASLMFVAWMTTVSIGVIVARFFKPVWPHSLFGKEIWFQVHRMLMLTTVLLTSIAFVLPFIYRGGWSEWAGFHPYLGCTVMTLAIFQPLMAGFRPPPHAPRRQVFNWVHWSTGTTARILAVVTMFLGMDLPALNLPDPWDTYTMIGFVAWHVGIDILLEIHSYCLIRKVEVIDEDRIQILQSLTSAEAEASCYFIKKSTYREILSNTVIVKCVFSLTGSYI</sequence>
<dbReference type="PROSITE" id="PS50836">
    <property type="entry name" value="DOMON"/>
    <property type="match status" value="1"/>
</dbReference>
<evidence type="ECO:0000313" key="15">
    <source>
        <dbReference type="EMBL" id="KAH1166311.1"/>
    </source>
</evidence>